<dbReference type="EMBL" id="KF572482">
    <property type="protein sequence ID" value="AGZ63905.1"/>
    <property type="molecule type" value="Genomic_DNA"/>
</dbReference>
<evidence type="ECO:0000256" key="9">
    <source>
        <dbReference type="ARBA" id="ARBA00022842"/>
    </source>
</evidence>
<keyword evidence="13 17" id="KW-0186">Copper</keyword>
<dbReference type="CTD" id="4513"/>
<evidence type="ECO:0000256" key="12">
    <source>
        <dbReference type="ARBA" id="ARBA00022989"/>
    </source>
</evidence>
<dbReference type="Gene3D" id="1.10.287.90">
    <property type="match status" value="1"/>
</dbReference>
<evidence type="ECO:0000256" key="2">
    <source>
        <dbReference type="ARBA" id="ARBA00007866"/>
    </source>
</evidence>
<dbReference type="InterPro" id="IPR002429">
    <property type="entry name" value="CcO_II-like_C"/>
</dbReference>
<keyword evidence="14 17" id="KW-0496">Mitochondrion</keyword>
<evidence type="ECO:0000259" key="20">
    <source>
        <dbReference type="PROSITE" id="PS50999"/>
    </source>
</evidence>
<proteinExistence type="inferred from homology"/>
<dbReference type="GO" id="GO:0005743">
    <property type="term" value="C:mitochondrial inner membrane"/>
    <property type="evidence" value="ECO:0007669"/>
    <property type="project" value="UniProtKB-SubCell"/>
</dbReference>
<reference evidence="21" key="1">
    <citation type="journal article" date="2013" name="Parasit. Vectors">
        <title>Complete mitochondrial genome sequences of two parasitic/commensal nemerteans, Gononemertes parasita and Nemertopsis tetraclitophila (Nemertea: Hoplonemertea) with phylogenetic implications.</title>
        <authorList>
            <person name="Sun W.Y."/>
            <person name="Xu D.L."/>
            <person name="Chen H.X."/>
            <person name="Shi W."/>
            <person name="Sun S.C."/>
        </authorList>
    </citation>
    <scope>NUCLEOTIDE SEQUENCE</scope>
</reference>
<evidence type="ECO:0000256" key="14">
    <source>
        <dbReference type="ARBA" id="ARBA00023128"/>
    </source>
</evidence>
<dbReference type="Pfam" id="PF02790">
    <property type="entry name" value="COX2_TM"/>
    <property type="match status" value="1"/>
</dbReference>
<dbReference type="AlphaFoldDB" id="A0A075CJF1"/>
<keyword evidence="12 18" id="KW-1133">Transmembrane helix</keyword>
<keyword evidence="15 17" id="KW-0472">Membrane</keyword>
<keyword evidence="10" id="KW-1278">Translocase</keyword>
<feature type="transmembrane region" description="Helical" evidence="18">
    <location>
        <begin position="63"/>
        <end position="85"/>
    </location>
</feature>
<feature type="domain" description="Cytochrome oxidase subunit II transmembrane region profile" evidence="20">
    <location>
        <begin position="1"/>
        <end position="91"/>
    </location>
</feature>
<keyword evidence="7 17" id="KW-0479">Metal-binding</keyword>
<name>A0A075CJF1_9BILA</name>
<evidence type="ECO:0000256" key="13">
    <source>
        <dbReference type="ARBA" id="ARBA00023008"/>
    </source>
</evidence>
<evidence type="ECO:0000256" key="3">
    <source>
        <dbReference type="ARBA" id="ARBA00015946"/>
    </source>
</evidence>
<evidence type="ECO:0000256" key="16">
    <source>
        <dbReference type="ARBA" id="ARBA00049512"/>
    </source>
</evidence>
<dbReference type="Pfam" id="PF00116">
    <property type="entry name" value="COX2"/>
    <property type="match status" value="1"/>
</dbReference>
<dbReference type="InterPro" id="IPR011759">
    <property type="entry name" value="Cyt_c_oxidase_su2_TM_dom"/>
</dbReference>
<evidence type="ECO:0000256" key="7">
    <source>
        <dbReference type="ARBA" id="ARBA00022723"/>
    </source>
</evidence>
<evidence type="ECO:0000256" key="18">
    <source>
        <dbReference type="SAM" id="Phobius"/>
    </source>
</evidence>
<dbReference type="PANTHER" id="PTHR22888">
    <property type="entry name" value="CYTOCHROME C OXIDASE, SUBUNIT II"/>
    <property type="match status" value="1"/>
</dbReference>
<evidence type="ECO:0000313" key="21">
    <source>
        <dbReference type="EMBL" id="AGZ63905.1"/>
    </source>
</evidence>
<evidence type="ECO:0000259" key="19">
    <source>
        <dbReference type="PROSITE" id="PS50857"/>
    </source>
</evidence>
<dbReference type="FunFam" id="2.60.40.420:FF:000001">
    <property type="entry name" value="Cytochrome c oxidase subunit 2"/>
    <property type="match status" value="1"/>
</dbReference>
<accession>A0A075CJF1</accession>
<comment type="function">
    <text evidence="17">Component of the cytochrome c oxidase, the last enzyme in the mitochondrial electron transport chain which drives oxidative phosphorylation. The respiratory chain contains 3 multisubunit complexes succinate dehydrogenase (complex II, CII), ubiquinol-cytochrome c oxidoreductase (cytochrome b-c1 complex, complex III, CIII) and cytochrome c oxidase (complex IV, CIV), that cooperate to transfer electrons derived from NADH and succinate to molecular oxygen, creating an electrochemical gradient over the inner membrane that drives transmembrane transport and the ATP synthase. Cytochrome c oxidase is the component of the respiratory chain that catalyzes the reduction of oxygen to water. Electrons originating from reduced cytochrome c in the intermembrane space (IMS) are transferred via the dinuclear copper A center (CU(A)) of subunit 2 and heme A of subunit 1 to the active site in subunit 1, a binuclear center (BNC) formed by heme A3 and copper B (CU(B)). The BNC reduces molecular oxygen to 2 water molecules using 4 electrons from cytochrome c in the IMS and 4 protons from the mitochondrial matrix.</text>
</comment>
<dbReference type="FunFam" id="1.10.287.90:FF:000001">
    <property type="entry name" value="Cytochrome c oxidase subunit 2"/>
    <property type="match status" value="1"/>
</dbReference>
<dbReference type="RefSeq" id="YP_009057611.1">
    <property type="nucleotide sequence ID" value="NC_024823.1"/>
</dbReference>
<dbReference type="InterPro" id="IPR045187">
    <property type="entry name" value="CcO_II"/>
</dbReference>
<dbReference type="InterPro" id="IPR034210">
    <property type="entry name" value="CcO_II_C"/>
</dbReference>
<dbReference type="GO" id="GO:0042773">
    <property type="term" value="P:ATP synthesis coupled electron transport"/>
    <property type="evidence" value="ECO:0007669"/>
    <property type="project" value="TreeGrafter"/>
</dbReference>
<evidence type="ECO:0000256" key="1">
    <source>
        <dbReference type="ARBA" id="ARBA00004448"/>
    </source>
</evidence>
<comment type="subcellular location">
    <subcellularLocation>
        <location evidence="1 17">Mitochondrion inner membrane</location>
        <topology evidence="1 17">Multi-pass membrane protein</topology>
    </subcellularLocation>
</comment>
<feature type="transmembrane region" description="Helical" evidence="18">
    <location>
        <begin position="21"/>
        <end position="43"/>
    </location>
</feature>
<keyword evidence="8 17" id="KW-0999">Mitochondrion inner membrane</keyword>
<evidence type="ECO:0000256" key="11">
    <source>
        <dbReference type="ARBA" id="ARBA00022982"/>
    </source>
</evidence>
<keyword evidence="5 17" id="KW-0679">Respiratory chain</keyword>
<keyword evidence="9" id="KW-0460">Magnesium</keyword>
<keyword evidence="6 17" id="KW-0812">Transmembrane</keyword>
<dbReference type="InterPro" id="IPR036257">
    <property type="entry name" value="Cyt_c_oxidase_su2_TM_sf"/>
</dbReference>
<dbReference type="GO" id="GO:0004129">
    <property type="term" value="F:cytochrome-c oxidase activity"/>
    <property type="evidence" value="ECO:0007669"/>
    <property type="project" value="UniProtKB-EC"/>
</dbReference>
<keyword evidence="11 17" id="KW-0249">Electron transport</keyword>
<dbReference type="SUPFAM" id="SSF49503">
    <property type="entry name" value="Cupredoxins"/>
    <property type="match status" value="1"/>
</dbReference>
<evidence type="ECO:0000256" key="8">
    <source>
        <dbReference type="ARBA" id="ARBA00022792"/>
    </source>
</evidence>
<evidence type="ECO:0000256" key="10">
    <source>
        <dbReference type="ARBA" id="ARBA00022967"/>
    </source>
</evidence>
<dbReference type="Gene3D" id="2.60.40.420">
    <property type="entry name" value="Cupredoxins - blue copper proteins"/>
    <property type="match status" value="1"/>
</dbReference>
<dbReference type="PRINTS" id="PR01166">
    <property type="entry name" value="CYCOXIDASEII"/>
</dbReference>
<geneLocation type="mitochondrion" evidence="21"/>
<evidence type="ECO:0000256" key="4">
    <source>
        <dbReference type="ARBA" id="ARBA00022448"/>
    </source>
</evidence>
<comment type="cofactor">
    <cofactor evidence="17">
        <name>Cu cation</name>
        <dbReference type="ChEBI" id="CHEBI:23378"/>
    </cofactor>
    <text evidence="17">Binds a copper A center.</text>
</comment>
<dbReference type="CDD" id="cd13912">
    <property type="entry name" value="CcO_II_C"/>
    <property type="match status" value="1"/>
</dbReference>
<evidence type="ECO:0000256" key="17">
    <source>
        <dbReference type="RuleBase" id="RU000457"/>
    </source>
</evidence>
<dbReference type="GO" id="GO:0005507">
    <property type="term" value="F:copper ion binding"/>
    <property type="evidence" value="ECO:0007669"/>
    <property type="project" value="InterPro"/>
</dbReference>
<dbReference type="PANTHER" id="PTHR22888:SF9">
    <property type="entry name" value="CYTOCHROME C OXIDASE SUBUNIT 2"/>
    <property type="match status" value="1"/>
</dbReference>
<organism evidence="21">
    <name type="scientific">Nemertopsis tetraclitophila</name>
    <dbReference type="NCBI Taxonomy" id="1417004"/>
    <lineage>
        <taxon>Eukaryota</taxon>
        <taxon>Metazoa</taxon>
        <taxon>Spiralia</taxon>
        <taxon>Lophotrochozoa</taxon>
        <taxon>Nemertea</taxon>
        <taxon>Enopla</taxon>
        <taxon>Hoplonemertea</taxon>
        <taxon>Monostilifera</taxon>
        <taxon>Eumonostilifera</taxon>
        <taxon>Emplectonematidae</taxon>
        <taxon>Nemertopsis</taxon>
    </lineage>
</organism>
<feature type="domain" description="Cytochrome oxidase subunit II copper A binding" evidence="19">
    <location>
        <begin position="92"/>
        <end position="225"/>
    </location>
</feature>
<comment type="similarity">
    <text evidence="2 17">Belongs to the cytochrome c oxidase subunit 2 family.</text>
</comment>
<keyword evidence="4 17" id="KW-0813">Transport</keyword>
<evidence type="ECO:0000256" key="6">
    <source>
        <dbReference type="ARBA" id="ARBA00022692"/>
    </source>
</evidence>
<dbReference type="SUPFAM" id="SSF81464">
    <property type="entry name" value="Cytochrome c oxidase subunit II-like, transmembrane region"/>
    <property type="match status" value="1"/>
</dbReference>
<dbReference type="GeneID" id="20355756"/>
<gene>
    <name evidence="21" type="primary">cox2</name>
</gene>
<evidence type="ECO:0000256" key="5">
    <source>
        <dbReference type="ARBA" id="ARBA00022660"/>
    </source>
</evidence>
<comment type="catalytic activity">
    <reaction evidence="16">
        <text>4 Fe(II)-[cytochrome c] + O2 + 8 H(+)(in) = 4 Fe(III)-[cytochrome c] + 2 H2O + 4 H(+)(out)</text>
        <dbReference type="Rhea" id="RHEA:11436"/>
        <dbReference type="Rhea" id="RHEA-COMP:10350"/>
        <dbReference type="Rhea" id="RHEA-COMP:14399"/>
        <dbReference type="ChEBI" id="CHEBI:15377"/>
        <dbReference type="ChEBI" id="CHEBI:15378"/>
        <dbReference type="ChEBI" id="CHEBI:15379"/>
        <dbReference type="ChEBI" id="CHEBI:29033"/>
        <dbReference type="ChEBI" id="CHEBI:29034"/>
        <dbReference type="EC" id="7.1.1.9"/>
    </reaction>
    <physiologicalReaction direction="left-to-right" evidence="16">
        <dbReference type="Rhea" id="RHEA:11437"/>
    </physiologicalReaction>
</comment>
<dbReference type="InterPro" id="IPR008972">
    <property type="entry name" value="Cupredoxin"/>
</dbReference>
<evidence type="ECO:0000256" key="15">
    <source>
        <dbReference type="ARBA" id="ARBA00023136"/>
    </source>
</evidence>
<dbReference type="PROSITE" id="PS50857">
    <property type="entry name" value="COX2_CUA"/>
    <property type="match status" value="1"/>
</dbReference>
<protein>
    <recommendedName>
        <fullName evidence="3 17">Cytochrome c oxidase subunit 2</fullName>
    </recommendedName>
</protein>
<dbReference type="PROSITE" id="PS50999">
    <property type="entry name" value="COX2_TM"/>
    <property type="match status" value="1"/>
</dbReference>
<sequence>MTFWSSWGLQDASSPLMEQLIFFHDHAMLVLILIISLVGFISVSLVSSKFSGRYLLEYQEVEAIWTVLPGVVLIFLALPSLRLLYLLDEINESVITLKVVGHQWYWSYEYSDFLDVEYDSYMISEEDLDLGDYRLLEVDHRVVVPFCVDVRVLVTAADVLHSWTVPSLGVKADAVPGRLNQLSFYCSRSGVFYGQRSEICGANHSFMPIVVESLNISDFISWVKSVSL</sequence>